<gene>
    <name evidence="2" type="ORF">C1I98_07915</name>
</gene>
<keyword evidence="3" id="KW-1185">Reference proteome</keyword>
<evidence type="ECO:0000313" key="3">
    <source>
        <dbReference type="Proteomes" id="UP000248544"/>
    </source>
</evidence>
<accession>A0A2W2GW98</accession>
<protein>
    <submittedName>
        <fullName evidence="2">DUF397 domain-containing protein</fullName>
    </submittedName>
</protein>
<dbReference type="Proteomes" id="UP000248544">
    <property type="component" value="Unassembled WGS sequence"/>
</dbReference>
<proteinExistence type="predicted"/>
<feature type="domain" description="DUF397" evidence="1">
    <location>
        <begin position="12"/>
        <end position="64"/>
    </location>
</feature>
<comment type="caution">
    <text evidence="2">The sequence shown here is derived from an EMBL/GenBank/DDBJ whole genome shotgun (WGS) entry which is preliminary data.</text>
</comment>
<dbReference type="Pfam" id="PF04149">
    <property type="entry name" value="DUF397"/>
    <property type="match status" value="1"/>
</dbReference>
<sequence>MENPGDDRHSGLRWKISSRCNGGNCVQVAALPGGGVAVRDGKHEAGPVLEFTRAEWHSWIDRVKGGESPTGTG</sequence>
<dbReference type="AlphaFoldDB" id="A0A2W2GW98"/>
<dbReference type="RefSeq" id="WP_111166425.1">
    <property type="nucleotide sequence ID" value="NZ_POUA01000039.1"/>
</dbReference>
<organism evidence="2 3">
    <name type="scientific">Spongiactinospora gelatinilytica</name>
    <dbReference type="NCBI Taxonomy" id="2666298"/>
    <lineage>
        <taxon>Bacteria</taxon>
        <taxon>Bacillati</taxon>
        <taxon>Actinomycetota</taxon>
        <taxon>Actinomycetes</taxon>
        <taxon>Streptosporangiales</taxon>
        <taxon>Streptosporangiaceae</taxon>
        <taxon>Spongiactinospora</taxon>
    </lineage>
</organism>
<evidence type="ECO:0000313" key="2">
    <source>
        <dbReference type="EMBL" id="PZG51983.1"/>
    </source>
</evidence>
<reference evidence="2 3" key="1">
    <citation type="submission" date="2018-01" db="EMBL/GenBank/DDBJ databases">
        <title>Draft genome sequence of Sphaerisporangium sp. 7K107.</title>
        <authorList>
            <person name="Sahin N."/>
            <person name="Saygin H."/>
            <person name="Ay H."/>
        </authorList>
    </citation>
    <scope>NUCLEOTIDE SEQUENCE [LARGE SCALE GENOMIC DNA]</scope>
    <source>
        <strain evidence="2 3">7K107</strain>
    </source>
</reference>
<evidence type="ECO:0000259" key="1">
    <source>
        <dbReference type="Pfam" id="PF04149"/>
    </source>
</evidence>
<dbReference type="InterPro" id="IPR007278">
    <property type="entry name" value="DUF397"/>
</dbReference>
<name>A0A2W2GW98_9ACTN</name>
<dbReference type="EMBL" id="POUA01000039">
    <property type="protein sequence ID" value="PZG51983.1"/>
    <property type="molecule type" value="Genomic_DNA"/>
</dbReference>